<accession>A0A6J6IG40</accession>
<reference evidence="1" key="1">
    <citation type="submission" date="2020-05" db="EMBL/GenBank/DDBJ databases">
        <authorList>
            <person name="Chiriac C."/>
            <person name="Salcher M."/>
            <person name="Ghai R."/>
            <person name="Kavagutti S V."/>
        </authorList>
    </citation>
    <scope>NUCLEOTIDE SEQUENCE</scope>
</reference>
<dbReference type="AlphaFoldDB" id="A0A6J6IG40"/>
<evidence type="ECO:0000313" key="1">
    <source>
        <dbReference type="EMBL" id="CAB4621558.1"/>
    </source>
</evidence>
<name>A0A6J6IG40_9ZZZZ</name>
<sequence length="135" mass="15249">MRPAILFVVLVRDEQTGRRKNCRDNGEPRSELGVLQRREGEGGFDKVFKPCRDAAGELDAKEVAGEVREAQKHCTARKDDERNGDDLWRFVRVSVTAVLAPERHPVGAAHVRSGKERRDQTEDQHDRVGIFLTAC</sequence>
<organism evidence="1">
    <name type="scientific">freshwater metagenome</name>
    <dbReference type="NCBI Taxonomy" id="449393"/>
    <lineage>
        <taxon>unclassified sequences</taxon>
        <taxon>metagenomes</taxon>
        <taxon>ecological metagenomes</taxon>
    </lineage>
</organism>
<proteinExistence type="predicted"/>
<dbReference type="EMBL" id="CAEZVK010000002">
    <property type="protein sequence ID" value="CAB4621558.1"/>
    <property type="molecule type" value="Genomic_DNA"/>
</dbReference>
<gene>
    <name evidence="1" type="ORF">UFOPK2000_00059</name>
</gene>
<protein>
    <submittedName>
        <fullName evidence="1">Unannotated protein</fullName>
    </submittedName>
</protein>